<gene>
    <name evidence="11" type="primary">LOC106605099</name>
</gene>
<evidence type="ECO:0000256" key="5">
    <source>
        <dbReference type="ARBA" id="ARBA00022833"/>
    </source>
</evidence>
<evidence type="ECO:0000256" key="3">
    <source>
        <dbReference type="ARBA" id="ARBA00022737"/>
    </source>
</evidence>
<dbReference type="FunFam" id="3.30.160.60:FF:000557">
    <property type="entry name" value="zinc finger and SCAN domain-containing protein 29"/>
    <property type="match status" value="1"/>
</dbReference>
<dbReference type="OrthoDB" id="8117402at2759"/>
<dbReference type="GO" id="GO:0000978">
    <property type="term" value="F:RNA polymerase II cis-regulatory region sequence-specific DNA binding"/>
    <property type="evidence" value="ECO:0007669"/>
    <property type="project" value="TreeGrafter"/>
</dbReference>
<feature type="compositionally biased region" description="Polar residues" evidence="8">
    <location>
        <begin position="143"/>
        <end position="158"/>
    </location>
</feature>
<evidence type="ECO:0000256" key="6">
    <source>
        <dbReference type="ARBA" id="ARBA00023242"/>
    </source>
</evidence>
<feature type="domain" description="C2H2-type" evidence="9">
    <location>
        <begin position="251"/>
        <end position="278"/>
    </location>
</feature>
<dbReference type="InterPro" id="IPR036236">
    <property type="entry name" value="Znf_C2H2_sf"/>
</dbReference>
<proteinExistence type="predicted"/>
<dbReference type="Bgee" id="ENSSSAG00000043325">
    <property type="expression patterns" value="Expressed in ovary and 24 other cell types or tissues"/>
</dbReference>
<feature type="compositionally biased region" description="Polar residues" evidence="8">
    <location>
        <begin position="83"/>
        <end position="96"/>
    </location>
</feature>
<dbReference type="InterPro" id="IPR013087">
    <property type="entry name" value="Znf_C2H2_type"/>
</dbReference>
<dbReference type="RefSeq" id="XP_014055877.1">
    <property type="nucleotide sequence ID" value="XM_014200402.2"/>
</dbReference>
<dbReference type="PROSITE" id="PS00028">
    <property type="entry name" value="ZINC_FINGER_C2H2_1"/>
    <property type="match status" value="3"/>
</dbReference>
<feature type="domain" description="C2H2-type" evidence="9">
    <location>
        <begin position="223"/>
        <end position="250"/>
    </location>
</feature>
<dbReference type="AlphaFoldDB" id="A0A1S3RVL2"/>
<dbReference type="GO" id="GO:0005634">
    <property type="term" value="C:nucleus"/>
    <property type="evidence" value="ECO:0007669"/>
    <property type="project" value="UniProtKB-SubCell"/>
</dbReference>
<name>A0A1S3RVL2_SALSA</name>
<dbReference type="GO" id="GO:0000981">
    <property type="term" value="F:DNA-binding transcription factor activity, RNA polymerase II-specific"/>
    <property type="evidence" value="ECO:0007669"/>
    <property type="project" value="TreeGrafter"/>
</dbReference>
<evidence type="ECO:0000256" key="1">
    <source>
        <dbReference type="ARBA" id="ARBA00004123"/>
    </source>
</evidence>
<evidence type="ECO:0000256" key="8">
    <source>
        <dbReference type="SAM" id="MobiDB-lite"/>
    </source>
</evidence>
<protein>
    <submittedName>
        <fullName evidence="11">Zinc finger protein 570</fullName>
    </submittedName>
</protein>
<evidence type="ECO:0000313" key="10">
    <source>
        <dbReference type="Proteomes" id="UP001652741"/>
    </source>
</evidence>
<feature type="region of interest" description="Disordered" evidence="8">
    <location>
        <begin position="143"/>
        <end position="188"/>
    </location>
</feature>
<keyword evidence="3" id="KW-0677">Repeat</keyword>
<accession>A0A1S3RVL2</accession>
<keyword evidence="4 7" id="KW-0863">Zinc-finger</keyword>
<dbReference type="SUPFAM" id="SSF57667">
    <property type="entry name" value="beta-beta-alpha zinc fingers"/>
    <property type="match status" value="2"/>
</dbReference>
<dbReference type="Gene3D" id="3.30.160.60">
    <property type="entry name" value="Classic Zinc Finger"/>
    <property type="match status" value="3"/>
</dbReference>
<keyword evidence="2" id="KW-0479">Metal-binding</keyword>
<evidence type="ECO:0000313" key="11">
    <source>
        <dbReference type="RefSeq" id="XP_014055877.1"/>
    </source>
</evidence>
<evidence type="ECO:0000256" key="2">
    <source>
        <dbReference type="ARBA" id="ARBA00022723"/>
    </source>
</evidence>
<feature type="compositionally biased region" description="Polar residues" evidence="8">
    <location>
        <begin position="168"/>
        <end position="188"/>
    </location>
</feature>
<dbReference type="FunFam" id="3.30.160.60:FF:000744">
    <property type="entry name" value="zinc finger E-box-binding homeobox 1"/>
    <property type="match status" value="1"/>
</dbReference>
<organism evidence="10 11">
    <name type="scientific">Salmo salar</name>
    <name type="common">Atlantic salmon</name>
    <dbReference type="NCBI Taxonomy" id="8030"/>
    <lineage>
        <taxon>Eukaryota</taxon>
        <taxon>Metazoa</taxon>
        <taxon>Chordata</taxon>
        <taxon>Craniata</taxon>
        <taxon>Vertebrata</taxon>
        <taxon>Euteleostomi</taxon>
        <taxon>Actinopterygii</taxon>
        <taxon>Neopterygii</taxon>
        <taxon>Teleostei</taxon>
        <taxon>Protacanthopterygii</taxon>
        <taxon>Salmoniformes</taxon>
        <taxon>Salmonidae</taxon>
        <taxon>Salmoninae</taxon>
        <taxon>Salmo</taxon>
    </lineage>
</organism>
<dbReference type="SMART" id="SM00355">
    <property type="entry name" value="ZnF_C2H2"/>
    <property type="match status" value="3"/>
</dbReference>
<comment type="subcellular location">
    <subcellularLocation>
        <location evidence="1">Nucleus</location>
    </subcellularLocation>
</comment>
<dbReference type="Pfam" id="PF00096">
    <property type="entry name" value="zf-C2H2"/>
    <property type="match status" value="3"/>
</dbReference>
<dbReference type="Proteomes" id="UP001652741">
    <property type="component" value="Chromosome ssa05"/>
</dbReference>
<evidence type="ECO:0000256" key="4">
    <source>
        <dbReference type="ARBA" id="ARBA00022771"/>
    </source>
</evidence>
<keyword evidence="10" id="KW-1185">Reference proteome</keyword>
<dbReference type="PaxDb" id="8030-ENSSSAP00000038029"/>
<sequence length="307" mass="35758">MLLGVATRLAFLKMSKIELLRLFLNERLTAAADEIFGTIEKTIVEYQEEVSRTKEENSRLRGMLRLQKTDPQPLTVSDEDLTAEQQHSEQQWSPSLEQDGLEATQIKKEQEELRTSRREEQLQWLESGTKDFTFSPSCLKSSYDPIQNPTHSSHLHQVQSEESRENPTHSSHLDQIQSETNSENPNQSSYLHQIESEEDGENPAAQSSYLYQIQSQENREKPWQCRVCDKCFSNIHHLKAHVRSHTGERPYKCPICRKCFMTTSALNRHQTIHTDGKPFRCNYCGKSFKWMNSLGRHIRITHERENI</sequence>
<dbReference type="PANTHER" id="PTHR23235:SF142">
    <property type="entry name" value="ZINC FINGER PROTEIN 384"/>
    <property type="match status" value="1"/>
</dbReference>
<dbReference type="OMA" id="EGKHFVC"/>
<evidence type="ECO:0000256" key="7">
    <source>
        <dbReference type="PROSITE-ProRule" id="PRU00042"/>
    </source>
</evidence>
<keyword evidence="5" id="KW-0862">Zinc</keyword>
<dbReference type="PANTHER" id="PTHR23235">
    <property type="entry name" value="KRUEPPEL-LIKE TRANSCRIPTION FACTOR"/>
    <property type="match status" value="1"/>
</dbReference>
<feature type="domain" description="C2H2-type" evidence="9">
    <location>
        <begin position="279"/>
        <end position="307"/>
    </location>
</feature>
<reference evidence="11" key="1">
    <citation type="submission" date="2025-08" db="UniProtKB">
        <authorList>
            <consortium name="RefSeq"/>
        </authorList>
    </citation>
    <scope>IDENTIFICATION</scope>
</reference>
<dbReference type="GeneID" id="106605099"/>
<dbReference type="PROSITE" id="PS50157">
    <property type="entry name" value="ZINC_FINGER_C2H2_2"/>
    <property type="match status" value="3"/>
</dbReference>
<evidence type="ECO:0000259" key="9">
    <source>
        <dbReference type="PROSITE" id="PS50157"/>
    </source>
</evidence>
<keyword evidence="6" id="KW-0539">Nucleus</keyword>
<dbReference type="KEGG" id="sasa:106605099"/>
<dbReference type="FunFam" id="3.30.160.60:FF:000688">
    <property type="entry name" value="zinc finger protein 197 isoform X1"/>
    <property type="match status" value="1"/>
</dbReference>
<dbReference type="GO" id="GO:0008270">
    <property type="term" value="F:zinc ion binding"/>
    <property type="evidence" value="ECO:0007669"/>
    <property type="project" value="UniProtKB-KW"/>
</dbReference>
<feature type="region of interest" description="Disordered" evidence="8">
    <location>
        <begin position="52"/>
        <end position="100"/>
    </location>
</feature>